<evidence type="ECO:0000313" key="2">
    <source>
        <dbReference type="EMBL" id="SUA45163.1"/>
    </source>
</evidence>
<protein>
    <submittedName>
        <fullName evidence="2">Protoporphyrinogen oxidase</fullName>
    </submittedName>
</protein>
<accession>A0A378WXX2</accession>
<evidence type="ECO:0000259" key="1">
    <source>
        <dbReference type="PROSITE" id="PS50902"/>
    </source>
</evidence>
<reference evidence="2 3" key="1">
    <citation type="submission" date="2018-06" db="EMBL/GenBank/DDBJ databases">
        <authorList>
            <consortium name="Pathogen Informatics"/>
            <person name="Doyle S."/>
        </authorList>
    </citation>
    <scope>NUCLEOTIDE SEQUENCE [LARGE SCALE GENOMIC DNA]</scope>
    <source>
        <strain evidence="2 3">NCTC13184</strain>
    </source>
</reference>
<dbReference type="SUPFAM" id="SSF52218">
    <property type="entry name" value="Flavoproteins"/>
    <property type="match status" value="1"/>
</dbReference>
<dbReference type="EMBL" id="UGRU01000001">
    <property type="protein sequence ID" value="SUA45163.1"/>
    <property type="molecule type" value="Genomic_DNA"/>
</dbReference>
<dbReference type="GO" id="GO:0070819">
    <property type="term" value="F:menaquinone-dependent protoporphyrinogen oxidase activity"/>
    <property type="evidence" value="ECO:0007669"/>
    <property type="project" value="TreeGrafter"/>
</dbReference>
<dbReference type="PANTHER" id="PTHR38030">
    <property type="entry name" value="PROTOPORPHYRINOGEN IX DEHYDROGENASE [MENAQUINONE]"/>
    <property type="match status" value="1"/>
</dbReference>
<dbReference type="Proteomes" id="UP000255082">
    <property type="component" value="Unassembled WGS sequence"/>
</dbReference>
<dbReference type="AlphaFoldDB" id="A0A378WXX2"/>
<dbReference type="InterPro" id="IPR026816">
    <property type="entry name" value="Flavodoxin_dom"/>
</dbReference>
<organism evidence="2 3">
    <name type="scientific">Nocardia africana</name>
    <dbReference type="NCBI Taxonomy" id="134964"/>
    <lineage>
        <taxon>Bacteria</taxon>
        <taxon>Bacillati</taxon>
        <taxon>Actinomycetota</taxon>
        <taxon>Actinomycetes</taxon>
        <taxon>Mycobacteriales</taxon>
        <taxon>Nocardiaceae</taxon>
        <taxon>Nocardia</taxon>
    </lineage>
</organism>
<dbReference type="PANTHER" id="PTHR38030:SF2">
    <property type="entry name" value="PROTOPORPHYRINOGEN IX DEHYDROGENASE [QUINONE]"/>
    <property type="match status" value="1"/>
</dbReference>
<dbReference type="RefSeq" id="WP_062964330.1">
    <property type="nucleotide sequence ID" value="NZ_JAJFOE010000001.1"/>
</dbReference>
<proteinExistence type="predicted"/>
<evidence type="ECO:0000313" key="3">
    <source>
        <dbReference type="Proteomes" id="UP000255082"/>
    </source>
</evidence>
<sequence>MTPEHVLVAYGSKRGGTAEIAEWIGEVLRSAGVDAEVRNAREVRSLGDYGAVVLGGALYTGRWHRHARRFARRFARQLRVRPVWLFASGPLDDSLTSGGPGKVPGGKAVERAAHRVNARDYTIFGGRLASDAHGFPAAAMAKTMAGDFRDPQHVRDWATGLAAELTPGPR</sequence>
<dbReference type="InterPro" id="IPR029039">
    <property type="entry name" value="Flavoprotein-like_sf"/>
</dbReference>
<feature type="domain" description="Flavodoxin-like" evidence="1">
    <location>
        <begin position="6"/>
        <end position="162"/>
    </location>
</feature>
<dbReference type="Gene3D" id="3.40.50.360">
    <property type="match status" value="1"/>
</dbReference>
<dbReference type="Pfam" id="PF12724">
    <property type="entry name" value="Flavodoxin_5"/>
    <property type="match status" value="1"/>
</dbReference>
<gene>
    <name evidence="2" type="ORF">NCTC13184_03685</name>
</gene>
<dbReference type="InterPro" id="IPR008254">
    <property type="entry name" value="Flavodoxin/NO_synth"/>
</dbReference>
<dbReference type="GO" id="GO:0010181">
    <property type="term" value="F:FMN binding"/>
    <property type="evidence" value="ECO:0007669"/>
    <property type="project" value="InterPro"/>
</dbReference>
<dbReference type="GO" id="GO:0006783">
    <property type="term" value="P:heme biosynthetic process"/>
    <property type="evidence" value="ECO:0007669"/>
    <property type="project" value="TreeGrafter"/>
</dbReference>
<dbReference type="PROSITE" id="PS50902">
    <property type="entry name" value="FLAVODOXIN_LIKE"/>
    <property type="match status" value="1"/>
</dbReference>
<name>A0A378WXX2_9NOCA</name>
<dbReference type="InterPro" id="IPR052200">
    <property type="entry name" value="Protoporphyrinogen_IX_DH"/>
</dbReference>